<proteinExistence type="predicted"/>
<keyword evidence="1" id="KW-0472">Membrane</keyword>
<accession>A0A8H3HC08</accession>
<sequence>MDRPSTKLASSHLGMPLAQYVSAYENAIMTPPDWFSNPGYERAQADIRKVSILGRDGLHDLDQISISTFRSIMHYSYSPNGYRDLGSPLLISGCIKIMSKIKESDVGSFLSYELGFTCFHIVSVGLAVCLLRGGQDLGFEIKSIVVHPELQKLYELSQRTSRIVADLASHMGGHQRDRHNCILGWSACPEHKKGSLIVSIAEAGVLLDLLYMDRHPFLEALGLTYLPGLSAVTFVLWRYVMYQRYVHPDTER</sequence>
<keyword evidence="1" id="KW-0812">Transmembrane</keyword>
<evidence type="ECO:0000313" key="2">
    <source>
        <dbReference type="EMBL" id="CAE6496018.1"/>
    </source>
</evidence>
<organism evidence="2 3">
    <name type="scientific">Rhizoctonia solani</name>
    <dbReference type="NCBI Taxonomy" id="456999"/>
    <lineage>
        <taxon>Eukaryota</taxon>
        <taxon>Fungi</taxon>
        <taxon>Dikarya</taxon>
        <taxon>Basidiomycota</taxon>
        <taxon>Agaricomycotina</taxon>
        <taxon>Agaricomycetes</taxon>
        <taxon>Cantharellales</taxon>
        <taxon>Ceratobasidiaceae</taxon>
        <taxon>Rhizoctonia</taxon>
    </lineage>
</organism>
<evidence type="ECO:0000313" key="3">
    <source>
        <dbReference type="Proteomes" id="UP000663861"/>
    </source>
</evidence>
<evidence type="ECO:0000256" key="1">
    <source>
        <dbReference type="SAM" id="Phobius"/>
    </source>
</evidence>
<name>A0A8H3HC08_9AGAM</name>
<dbReference type="Proteomes" id="UP000663861">
    <property type="component" value="Unassembled WGS sequence"/>
</dbReference>
<dbReference type="AlphaFoldDB" id="A0A8H3HC08"/>
<protein>
    <submittedName>
        <fullName evidence="2">Uncharacterized protein</fullName>
    </submittedName>
</protein>
<feature type="transmembrane region" description="Helical" evidence="1">
    <location>
        <begin position="217"/>
        <end position="237"/>
    </location>
</feature>
<keyword evidence="1" id="KW-1133">Transmembrane helix</keyword>
<comment type="caution">
    <text evidence="2">The sequence shown here is derived from an EMBL/GenBank/DDBJ whole genome shotgun (WGS) entry which is preliminary data.</text>
</comment>
<dbReference type="EMBL" id="CAJMWY010002851">
    <property type="protein sequence ID" value="CAE6496018.1"/>
    <property type="molecule type" value="Genomic_DNA"/>
</dbReference>
<reference evidence="2" key="1">
    <citation type="submission" date="2021-01" db="EMBL/GenBank/DDBJ databases">
        <authorList>
            <person name="Kaushik A."/>
        </authorList>
    </citation>
    <scope>NUCLEOTIDE SEQUENCE</scope>
    <source>
        <strain evidence="2">AG4-RS23</strain>
    </source>
</reference>
<gene>
    <name evidence="2" type="ORF">RDB_LOCUS116727</name>
</gene>